<dbReference type="GO" id="GO:0035556">
    <property type="term" value="P:intracellular signal transduction"/>
    <property type="evidence" value="ECO:0007669"/>
    <property type="project" value="InterPro"/>
</dbReference>
<dbReference type="PANTHER" id="PTHR13179">
    <property type="entry name" value="DEP DOMAIN CONTAINING PROTEIN 5"/>
    <property type="match status" value="1"/>
</dbReference>
<sequence>ISEKSRGKNDTIELQPQIYGLYFRIGYAILFYRYFQLKYKPLKKSLLFFPFAGKYSSIEIAVMNLSRPRSDVIAIGERCSSTVGIASVPALPKPATNLAITLTAHESGVSSSKMLHECPFRVYFYKRSDKKCGSIQCDVMLSTRDLPGLELGDILQISSPTVPKPFFVQHIREDPEGGIFREKRLWMEKSMADSFDIMQNQNVTVKVVDKKQVALDNIELSFKERYMSRSDMWRYRSCLLNTCAYIGKKLEWLGIPTTVSDLWSKGEMVRSGFVSEDTRVVFRSSSSMLLVYVQMSSEMWDVDPHGDLYFEKCVNGFFPELFERWKEQHCAHYVSFIVCSRWYFKEELINDEMKERICKDHRGKYYQDFFRLIVQNEHYDDWRHVLPKLRLVFYTYEKSIENYLRKEFPDYTGIEPLAQNSTAVDGNFLQILNMSMNSFDSYYTDRRFETSGQQIIYVTPGGGVFNVDRNLVNFTKQRLIDMGISLDIVCLGEQPLHAVPLFVFQRMSGCAHPFEDYFIPHWMNFSYYQMSRRSAISIKFKPRINLPDELLKGTKMGLVMETDDSVIEDMDLYDERAFASLLDGSGTSLSTSALACELNNEISPIKNHPSIDVPMKLRYEMEGAVYGSLECGSVLNSVYEQQQQQQQRKDIRAGSLESKHERDTRTPKTVHVEAMRSLINPFKPEEFSVRITANRRRWIHVFPVDKLGRAKLAHHYVAGRSIVHVTQGDEPEPAESPSAGVPVLNGSPARRPPSPQTSSIEKNISRVTGQGAGGKRCVWAWGSTGEEKWNPDMEIAVDWKSLVKSGLLPITTDFFPDGRSIQLDYLVKEHQLPVDADVMHEWLGESKNADMEQLRTLVFDQLICQRLQRGFQIVLLKKKMIHAAIGINEDQSERMENLKLVSRECFLSFSRIYHRLYLDGDVITVVQFLPRADQERSSEVAEKHNYKYLFQVPDSDEYVTSTTTFKYHNLDSLNWSLLDTQLQYRNVPRLFKDDMKCFATRFMLTPLCTRITKAILNEKQGGDRYAQMKDSGWVQRREVSFVKFAEVMNRFRRKSSQHNPQKRASVRDWCGCRETNLSKDNVDAVLNAWHEACVPLYSQEYNCRFPSEMFLSIEFVNWLVANVAELASKQAAIDYGNELVKADRIRILQSADKENDEVDSCKWSDSRSRDFRYGFILCYFVDEHLAEENWSRAIQCEFGKYCGDVLSDCVFRLSAVEMDFPVLSSKSADSAFRQYLPPHILQYVEWGRILFDRSYSVNKAFVLGIRWFMANGQTVAELVRHWCSKAANLSFNMFPVPEDPFAHATNPHSPPLRCPVVVPFPIERVMPHDLWTLLSAVIEAFGFLTMCCHIHQPRQYVHLSGGMFLTYEEDQHAFLWSWNHMLSHRYKNSTGCTEDFQDYMLADFRAFCENVDNRLDNFVCNLFAR</sequence>
<feature type="compositionally biased region" description="Basic and acidic residues" evidence="1">
    <location>
        <begin position="647"/>
        <end position="669"/>
    </location>
</feature>
<feature type="region of interest" description="Disordered" evidence="1">
    <location>
        <begin position="645"/>
        <end position="669"/>
    </location>
</feature>
<proteinExistence type="predicted"/>
<feature type="compositionally biased region" description="Polar residues" evidence="1">
    <location>
        <begin position="756"/>
        <end position="768"/>
    </location>
</feature>
<keyword evidence="2" id="KW-0472">Membrane</keyword>
<dbReference type="Pfam" id="PF19418">
    <property type="entry name" value="DEPDC5_CTD"/>
    <property type="match status" value="1"/>
</dbReference>
<dbReference type="PANTHER" id="PTHR13179:SF8">
    <property type="entry name" value="GATOR COMPLEX PROTEIN DEPDC5"/>
    <property type="match status" value="1"/>
</dbReference>
<dbReference type="InterPro" id="IPR027244">
    <property type="entry name" value="IML1"/>
</dbReference>
<feature type="transmembrane region" description="Helical" evidence="2">
    <location>
        <begin position="18"/>
        <end position="35"/>
    </location>
</feature>
<dbReference type="WBParaSite" id="PgR070_g038_t02">
    <property type="protein sequence ID" value="PgR070_g038_t02"/>
    <property type="gene ID" value="PgR070_g038"/>
</dbReference>
<dbReference type="InterPro" id="IPR045838">
    <property type="entry name" value="DEPDC5_CTD"/>
</dbReference>
<dbReference type="InterPro" id="IPR048255">
    <property type="entry name" value="IML1_N"/>
</dbReference>
<dbReference type="GO" id="GO:0005096">
    <property type="term" value="F:GTPase activator activity"/>
    <property type="evidence" value="ECO:0007669"/>
    <property type="project" value="InterPro"/>
</dbReference>
<keyword evidence="2" id="KW-1133">Transmembrane helix</keyword>
<dbReference type="GO" id="GO:0034198">
    <property type="term" value="P:cellular response to amino acid starvation"/>
    <property type="evidence" value="ECO:0007669"/>
    <property type="project" value="TreeGrafter"/>
</dbReference>
<keyword evidence="2" id="KW-0812">Transmembrane</keyword>
<dbReference type="Pfam" id="PF12257">
    <property type="entry name" value="IML1"/>
    <property type="match status" value="1"/>
</dbReference>
<organism evidence="4 5">
    <name type="scientific">Parascaris univalens</name>
    <name type="common">Nematode worm</name>
    <dbReference type="NCBI Taxonomy" id="6257"/>
    <lineage>
        <taxon>Eukaryota</taxon>
        <taxon>Metazoa</taxon>
        <taxon>Ecdysozoa</taxon>
        <taxon>Nematoda</taxon>
        <taxon>Chromadorea</taxon>
        <taxon>Rhabditida</taxon>
        <taxon>Spirurina</taxon>
        <taxon>Ascaridomorpha</taxon>
        <taxon>Ascaridoidea</taxon>
        <taxon>Ascarididae</taxon>
        <taxon>Parascaris</taxon>
    </lineage>
</organism>
<evidence type="ECO:0000259" key="3">
    <source>
        <dbReference type="PROSITE" id="PS50186"/>
    </source>
</evidence>
<dbReference type="InterPro" id="IPR000591">
    <property type="entry name" value="DEP_dom"/>
</dbReference>
<keyword evidence="4" id="KW-1185">Reference proteome</keyword>
<feature type="region of interest" description="Disordered" evidence="1">
    <location>
        <begin position="727"/>
        <end position="771"/>
    </location>
</feature>
<dbReference type="Proteomes" id="UP000887569">
    <property type="component" value="Unplaced"/>
</dbReference>
<dbReference type="GO" id="GO:1904262">
    <property type="term" value="P:negative regulation of TORC1 signaling"/>
    <property type="evidence" value="ECO:0007669"/>
    <property type="project" value="TreeGrafter"/>
</dbReference>
<dbReference type="GO" id="GO:1990130">
    <property type="term" value="C:GATOR1 complex"/>
    <property type="evidence" value="ECO:0007669"/>
    <property type="project" value="TreeGrafter"/>
</dbReference>
<evidence type="ECO:0000256" key="1">
    <source>
        <dbReference type="SAM" id="MobiDB-lite"/>
    </source>
</evidence>
<dbReference type="PROSITE" id="PS50186">
    <property type="entry name" value="DEP"/>
    <property type="match status" value="1"/>
</dbReference>
<protein>
    <submittedName>
        <fullName evidence="5">DEP domain-containing protein</fullName>
    </submittedName>
</protein>
<feature type="domain" description="DEP" evidence="3">
    <location>
        <begin position="1110"/>
        <end position="1177"/>
    </location>
</feature>
<dbReference type="GO" id="GO:0005765">
    <property type="term" value="C:lysosomal membrane"/>
    <property type="evidence" value="ECO:0007669"/>
    <property type="project" value="TreeGrafter"/>
</dbReference>
<evidence type="ECO:0000256" key="2">
    <source>
        <dbReference type="SAM" id="Phobius"/>
    </source>
</evidence>
<evidence type="ECO:0000313" key="5">
    <source>
        <dbReference type="WBParaSite" id="PgR070_g038_t02"/>
    </source>
</evidence>
<reference evidence="5" key="1">
    <citation type="submission" date="2022-11" db="UniProtKB">
        <authorList>
            <consortium name="WormBaseParasite"/>
        </authorList>
    </citation>
    <scope>IDENTIFICATION</scope>
</reference>
<accession>A0A915BY92</accession>
<name>A0A915BY92_PARUN</name>
<dbReference type="GO" id="GO:0010508">
    <property type="term" value="P:positive regulation of autophagy"/>
    <property type="evidence" value="ECO:0007669"/>
    <property type="project" value="TreeGrafter"/>
</dbReference>
<evidence type="ECO:0000313" key="4">
    <source>
        <dbReference type="Proteomes" id="UP000887569"/>
    </source>
</evidence>